<evidence type="ECO:0000313" key="1">
    <source>
        <dbReference type="EMBL" id="RLC35613.1"/>
    </source>
</evidence>
<gene>
    <name evidence="1" type="ORF">DRH29_06015</name>
</gene>
<name>A0A420ZAN5_UNCK3</name>
<comment type="caution">
    <text evidence="1">The sequence shown here is derived from an EMBL/GenBank/DDBJ whole genome shotgun (WGS) entry which is preliminary data.</text>
</comment>
<dbReference type="EMBL" id="QMNG01000135">
    <property type="protein sequence ID" value="RLC35613.1"/>
    <property type="molecule type" value="Genomic_DNA"/>
</dbReference>
<evidence type="ECO:0000313" key="2">
    <source>
        <dbReference type="Proteomes" id="UP000281261"/>
    </source>
</evidence>
<dbReference type="AlphaFoldDB" id="A0A420ZAN5"/>
<dbReference type="Proteomes" id="UP000281261">
    <property type="component" value="Unassembled WGS sequence"/>
</dbReference>
<accession>A0A420ZAN5</accession>
<protein>
    <submittedName>
        <fullName evidence="1">Phosphomannomutase</fullName>
    </submittedName>
</protein>
<reference evidence="1 2" key="1">
    <citation type="submission" date="2018-06" db="EMBL/GenBank/DDBJ databases">
        <title>Extensive metabolic versatility and redundancy in microbially diverse, dynamic hydrothermal sediments.</title>
        <authorList>
            <person name="Dombrowski N."/>
            <person name="Teske A."/>
            <person name="Baker B.J."/>
        </authorList>
    </citation>
    <scope>NUCLEOTIDE SEQUENCE [LARGE SCALE GENOMIC DNA]</scope>
    <source>
        <strain evidence="1">B79_G16</strain>
    </source>
</reference>
<proteinExistence type="predicted"/>
<sequence length="57" mass="6764">MLVEDVRINGESFKPKPVLKLTVENHFDIRKLSETQKRILELLNKESKINKFEIILQ</sequence>
<organism evidence="1 2">
    <name type="scientific">candidate division Kazan bacterium</name>
    <dbReference type="NCBI Taxonomy" id="2202143"/>
    <lineage>
        <taxon>Bacteria</taxon>
        <taxon>Bacteria division Kazan-3B-28</taxon>
    </lineage>
</organism>